<evidence type="ECO:0000256" key="8">
    <source>
        <dbReference type="SAM" id="Coils"/>
    </source>
</evidence>
<evidence type="ECO:0000313" key="13">
    <source>
        <dbReference type="Proteomes" id="UP000033423"/>
    </source>
</evidence>
<feature type="domain" description="PAS" evidence="10">
    <location>
        <begin position="339"/>
        <end position="385"/>
    </location>
</feature>
<dbReference type="PANTHER" id="PTHR44757:SF2">
    <property type="entry name" value="BIOFILM ARCHITECTURE MAINTENANCE PROTEIN MBAA"/>
    <property type="match status" value="1"/>
</dbReference>
<evidence type="ECO:0000256" key="5">
    <source>
        <dbReference type="ARBA" id="ARBA00022777"/>
    </source>
</evidence>
<dbReference type="GO" id="GO:0000160">
    <property type="term" value="P:phosphorelay signal transduction system"/>
    <property type="evidence" value="ECO:0007669"/>
    <property type="project" value="UniProtKB-KW"/>
</dbReference>
<keyword evidence="6" id="KW-0067">ATP-binding</keyword>
<dbReference type="InterPro" id="IPR052155">
    <property type="entry name" value="Biofilm_reg_signaling"/>
</dbReference>
<keyword evidence="4" id="KW-0547">Nucleotide-binding</keyword>
<name>A0A0F3GUC4_9BACT</name>
<feature type="domain" description="PAC" evidence="11">
    <location>
        <begin position="410"/>
        <end position="464"/>
    </location>
</feature>
<protein>
    <submittedName>
        <fullName evidence="12">Multi-sensor hybrid histidine kinase</fullName>
    </submittedName>
</protein>
<dbReference type="SUPFAM" id="SSF103190">
    <property type="entry name" value="Sensory domain-like"/>
    <property type="match status" value="1"/>
</dbReference>
<keyword evidence="3" id="KW-0808">Transferase</keyword>
<dbReference type="CDD" id="cd00130">
    <property type="entry name" value="PAS"/>
    <property type="match status" value="2"/>
</dbReference>
<dbReference type="InterPro" id="IPR001610">
    <property type="entry name" value="PAC"/>
</dbReference>
<dbReference type="SMART" id="SM00091">
    <property type="entry name" value="PAS"/>
    <property type="match status" value="2"/>
</dbReference>
<comment type="subcellular location">
    <subcellularLocation>
        <location evidence="1">Membrane</location>
    </subcellularLocation>
</comment>
<feature type="coiled-coil region" evidence="8">
    <location>
        <begin position="582"/>
        <end position="623"/>
    </location>
</feature>
<dbReference type="Pfam" id="PF00989">
    <property type="entry name" value="PAS"/>
    <property type="match status" value="1"/>
</dbReference>
<feature type="transmembrane region" description="Helical" evidence="9">
    <location>
        <begin position="305"/>
        <end position="327"/>
    </location>
</feature>
<accession>A0A0F3GUC4</accession>
<dbReference type="InterPro" id="IPR000700">
    <property type="entry name" value="PAS-assoc_C"/>
</dbReference>
<dbReference type="EMBL" id="LACI01001027">
    <property type="protein sequence ID" value="KJU85432.1"/>
    <property type="molecule type" value="Genomic_DNA"/>
</dbReference>
<dbReference type="InterPro" id="IPR000014">
    <property type="entry name" value="PAS"/>
</dbReference>
<gene>
    <name evidence="12" type="ORF">MBAV_002373</name>
</gene>
<feature type="transmembrane region" description="Helical" evidence="9">
    <location>
        <begin position="12"/>
        <end position="35"/>
    </location>
</feature>
<keyword evidence="9" id="KW-1133">Transmembrane helix</keyword>
<evidence type="ECO:0000256" key="6">
    <source>
        <dbReference type="ARBA" id="ARBA00022840"/>
    </source>
</evidence>
<keyword evidence="8" id="KW-0175">Coiled coil</keyword>
<dbReference type="GO" id="GO:0005524">
    <property type="term" value="F:ATP binding"/>
    <property type="evidence" value="ECO:0007669"/>
    <property type="project" value="UniProtKB-KW"/>
</dbReference>
<proteinExistence type="predicted"/>
<dbReference type="AlphaFoldDB" id="A0A0F3GUC4"/>
<keyword evidence="9" id="KW-0472">Membrane</keyword>
<evidence type="ECO:0000256" key="9">
    <source>
        <dbReference type="SAM" id="Phobius"/>
    </source>
</evidence>
<keyword evidence="7" id="KW-0902">Two-component regulatory system</keyword>
<dbReference type="Pfam" id="PF13426">
    <property type="entry name" value="PAS_9"/>
    <property type="match status" value="1"/>
</dbReference>
<keyword evidence="9" id="KW-0812">Transmembrane</keyword>
<dbReference type="PROSITE" id="PS50112">
    <property type="entry name" value="PAS"/>
    <property type="match status" value="2"/>
</dbReference>
<evidence type="ECO:0000313" key="12">
    <source>
        <dbReference type="EMBL" id="KJU85432.1"/>
    </source>
</evidence>
<evidence type="ECO:0000259" key="10">
    <source>
        <dbReference type="PROSITE" id="PS50112"/>
    </source>
</evidence>
<dbReference type="GO" id="GO:0016301">
    <property type="term" value="F:kinase activity"/>
    <property type="evidence" value="ECO:0007669"/>
    <property type="project" value="UniProtKB-KW"/>
</dbReference>
<dbReference type="InterPro" id="IPR029151">
    <property type="entry name" value="Sensor-like_sf"/>
</dbReference>
<dbReference type="PANTHER" id="PTHR44757">
    <property type="entry name" value="DIGUANYLATE CYCLASE DGCP"/>
    <property type="match status" value="1"/>
</dbReference>
<dbReference type="NCBIfam" id="TIGR00229">
    <property type="entry name" value="sensory_box"/>
    <property type="match status" value="2"/>
</dbReference>
<feature type="domain" description="PAC" evidence="11">
    <location>
        <begin position="539"/>
        <end position="591"/>
    </location>
</feature>
<dbReference type="GO" id="GO:0016020">
    <property type="term" value="C:membrane"/>
    <property type="evidence" value="ECO:0007669"/>
    <property type="project" value="UniProtKB-SubCell"/>
</dbReference>
<dbReference type="Proteomes" id="UP000033423">
    <property type="component" value="Unassembled WGS sequence"/>
</dbReference>
<dbReference type="SMART" id="SM00086">
    <property type="entry name" value="PAC"/>
    <property type="match status" value="2"/>
</dbReference>
<dbReference type="GO" id="GO:0006355">
    <property type="term" value="P:regulation of DNA-templated transcription"/>
    <property type="evidence" value="ECO:0007669"/>
    <property type="project" value="InterPro"/>
</dbReference>
<dbReference type="SUPFAM" id="SSF55785">
    <property type="entry name" value="PYP-like sensor domain (PAS domain)"/>
    <property type="match status" value="2"/>
</dbReference>
<dbReference type="InterPro" id="IPR013767">
    <property type="entry name" value="PAS_fold"/>
</dbReference>
<keyword evidence="13" id="KW-1185">Reference proteome</keyword>
<evidence type="ECO:0000256" key="4">
    <source>
        <dbReference type="ARBA" id="ARBA00022741"/>
    </source>
</evidence>
<evidence type="ECO:0000256" key="2">
    <source>
        <dbReference type="ARBA" id="ARBA00022553"/>
    </source>
</evidence>
<organism evidence="12 13">
    <name type="scientific">Candidatus Magnetobacterium bavaricum</name>
    <dbReference type="NCBI Taxonomy" id="29290"/>
    <lineage>
        <taxon>Bacteria</taxon>
        <taxon>Pseudomonadati</taxon>
        <taxon>Nitrospirota</taxon>
        <taxon>Thermodesulfovibrionia</taxon>
        <taxon>Thermodesulfovibrionales</taxon>
        <taxon>Candidatus Magnetobacteriaceae</taxon>
        <taxon>Candidatus Magnetobacterium</taxon>
    </lineage>
</organism>
<evidence type="ECO:0000256" key="3">
    <source>
        <dbReference type="ARBA" id="ARBA00022679"/>
    </source>
</evidence>
<evidence type="ECO:0000256" key="7">
    <source>
        <dbReference type="ARBA" id="ARBA00023012"/>
    </source>
</evidence>
<feature type="domain" description="PAS" evidence="10">
    <location>
        <begin position="465"/>
        <end position="535"/>
    </location>
</feature>
<sequence length="634" mass="71198">MTNGRSPLRRLILLCIGLPLAGALLTSFVVLHYMYQTAQDEQRTKNMQGLNDVVARLHAETMGGEAMGAALLMGLNEPLIKEMAKEKLPRDHPETLARMVAAKRFFNADGVFIVNAAGVIVAHESDIKRSTGMNVSARSYVKQAMANKSSVYPAISISTGDKVFYIAAPIYEGDTEDTPVIGTLTIRMLAEPVIIKYLKMLPGQALLVSPEGIVFSSTKFPWMYSATLPMTKEHLEYVKKEKRYGKTFDDKTPEVLPIDISGESVTLSGHRYTISRDFFDWNDLGGSWQLVVIQDTRRLVPALRITMAIVVTIIAYVVVGYLMFVILSQRLLKTQDDIRIKKLSSVIENSPVAVIITDTEGIIEYVNEAFVQITGYSVSEATGRNPSILKSGFTPQETYLSLWSVLTAGRLWQGEFINKRKDGSLYTASSTITALSDQRGRVANYVGLQEDITQRKQMDEALRKSQQRLAFLVQNSPLGIIEWDINFRVITWNSAAEDIFGYTSEEAIGRLASELILPEEVRTHADEVWLTLSRQRGVVSIDSDNITKNGQHITCHWYNVTLADEAGQPIGVTSIVDDITHRRKMETELRQYLQELERFSKLVVNREEKMISLKQEVNALKEECGHEKKYKIVQ</sequence>
<keyword evidence="5 12" id="KW-0418">Kinase</keyword>
<dbReference type="CDD" id="cd12914">
    <property type="entry name" value="PDC1_DGC_like"/>
    <property type="match status" value="1"/>
</dbReference>
<dbReference type="Gene3D" id="3.30.450.20">
    <property type="entry name" value="PAS domain"/>
    <property type="match status" value="3"/>
</dbReference>
<reference evidence="12 13" key="1">
    <citation type="submission" date="2015-02" db="EMBL/GenBank/DDBJ databases">
        <title>Single-cell genomics of uncultivated deep-branching MTB reveals a conserved set of magnetosome genes.</title>
        <authorList>
            <person name="Kolinko S."/>
            <person name="Richter M."/>
            <person name="Glockner F.O."/>
            <person name="Brachmann A."/>
            <person name="Schuler D."/>
        </authorList>
    </citation>
    <scope>NUCLEOTIDE SEQUENCE [LARGE SCALE GENOMIC DNA]</scope>
    <source>
        <strain evidence="12">TM-1</strain>
    </source>
</reference>
<evidence type="ECO:0000256" key="1">
    <source>
        <dbReference type="ARBA" id="ARBA00004370"/>
    </source>
</evidence>
<dbReference type="PROSITE" id="PS50113">
    <property type="entry name" value="PAC"/>
    <property type="match status" value="2"/>
</dbReference>
<keyword evidence="2" id="KW-0597">Phosphoprotein</keyword>
<dbReference type="InterPro" id="IPR035965">
    <property type="entry name" value="PAS-like_dom_sf"/>
</dbReference>
<evidence type="ECO:0000259" key="11">
    <source>
        <dbReference type="PROSITE" id="PS50113"/>
    </source>
</evidence>
<comment type="caution">
    <text evidence="12">The sequence shown here is derived from an EMBL/GenBank/DDBJ whole genome shotgun (WGS) entry which is preliminary data.</text>
</comment>